<dbReference type="EMBL" id="CP029812">
    <property type="protein sequence ID" value="AWU40022.1"/>
    <property type="molecule type" value="Genomic_DNA"/>
</dbReference>
<reference evidence="2 3" key="1">
    <citation type="journal article" date="2018" name="Genome Biol. Evol.">
        <title>Parallel and Gradual Genome Erosion in the Blattabacterium Endosymbionts of Mastotermes darwiniensis and Cryptocercus Wood Roaches.</title>
        <authorList>
            <person name="Kinjo Y."/>
            <person name="Bourguignon T."/>
            <person name="Tong K.J."/>
            <person name="Kuwahara H."/>
            <person name="Lim S.J."/>
            <person name="Yoon K.B."/>
            <person name="Shigenobu S."/>
            <person name="Park Y.C."/>
            <person name="Nalepa C.A."/>
            <person name="Hongoh Y."/>
            <person name="Ohkuma M."/>
            <person name="Lo N."/>
            <person name="Tokuda G."/>
        </authorList>
    </citation>
    <scope>NUCLEOTIDE SEQUENCE [LARGE SCALE GENOMIC DNA]</scope>
    <source>
        <strain evidence="2 3">CPUsv</strain>
    </source>
</reference>
<gene>
    <name evidence="2" type="ORF">DM808_02570</name>
</gene>
<keyword evidence="3" id="KW-1185">Reference proteome</keyword>
<evidence type="ECO:0000313" key="2">
    <source>
        <dbReference type="EMBL" id="AWU40022.1"/>
    </source>
</evidence>
<sequence>MIIKFIGFLFFILITISGFWCIFFLFFVIIYWTISIGVNTIKNWINEKKIHKL</sequence>
<accession>A0ABM6WN41</accession>
<protein>
    <submittedName>
        <fullName evidence="2">Serine hydroxymethyltransferase</fullName>
    </submittedName>
</protein>
<name>A0ABM6WN41_9FLAO</name>
<organism evidence="2 3">
    <name type="scientific">Blattabacterium punctulatus</name>
    <dbReference type="NCBI Taxonomy" id="164514"/>
    <lineage>
        <taxon>Bacteria</taxon>
        <taxon>Pseudomonadati</taxon>
        <taxon>Bacteroidota</taxon>
        <taxon>Flavobacteriia</taxon>
        <taxon>Flavobacteriales</taxon>
        <taxon>Blattabacteriaceae</taxon>
        <taxon>Blattabacterium</taxon>
    </lineage>
</organism>
<keyword evidence="1" id="KW-0812">Transmembrane</keyword>
<evidence type="ECO:0000256" key="1">
    <source>
        <dbReference type="SAM" id="Phobius"/>
    </source>
</evidence>
<dbReference type="Proteomes" id="UP000247917">
    <property type="component" value="Chromosome"/>
</dbReference>
<feature type="transmembrane region" description="Helical" evidence="1">
    <location>
        <begin position="7"/>
        <end position="34"/>
    </location>
</feature>
<evidence type="ECO:0000313" key="3">
    <source>
        <dbReference type="Proteomes" id="UP000247917"/>
    </source>
</evidence>
<proteinExistence type="predicted"/>
<keyword evidence="1" id="KW-0472">Membrane</keyword>
<keyword evidence="1" id="KW-1133">Transmembrane helix</keyword>